<dbReference type="EMBL" id="JXLP01000021">
    <property type="protein sequence ID" value="KIL75852.1"/>
    <property type="molecule type" value="Genomic_DNA"/>
</dbReference>
<sequence>MPIRKLFQKKDQAALFWQWFTEVQQDYYELPESELERLFDQLDKRLGKVNKQLVFEFSAEPVDGKREFVISADGLEEAFPAVIELADKAPQLDGFRVTAFRQPSDEEYEVALGGITVSSEDVYFDYLYDPESGLVDVRLFIKNFDPENEAYDDAAFIMLDSVLGEYDAVTKLAAVELRKLHETEGLYPIRELRRKVIQSSK</sequence>
<keyword evidence="2" id="KW-1185">Reference proteome</keyword>
<dbReference type="RefSeq" id="WP_041101380.1">
    <property type="nucleotide sequence ID" value="NZ_JARTHD010000023.1"/>
</dbReference>
<evidence type="ECO:0000313" key="2">
    <source>
        <dbReference type="Proteomes" id="UP000031982"/>
    </source>
</evidence>
<reference evidence="1 2" key="1">
    <citation type="submission" date="2015-01" db="EMBL/GenBank/DDBJ databases">
        <title>Genome Assembly of Bacillus badius MTCC 1458.</title>
        <authorList>
            <person name="Verma A."/>
            <person name="Khatri I."/>
            <person name="Mual P."/>
            <person name="Subramanian S."/>
            <person name="Krishnamurthi S."/>
        </authorList>
    </citation>
    <scope>NUCLEOTIDE SEQUENCE [LARGE SCALE GENOMIC DNA]</scope>
    <source>
        <strain evidence="1 2">MTCC 1458</strain>
    </source>
</reference>
<proteinExistence type="predicted"/>
<protein>
    <submittedName>
        <fullName evidence="1">Uncharacterized protein</fullName>
    </submittedName>
</protein>
<dbReference type="Proteomes" id="UP000031982">
    <property type="component" value="Unassembled WGS sequence"/>
</dbReference>
<comment type="caution">
    <text evidence="1">The sequence shown here is derived from an EMBL/GenBank/DDBJ whole genome shotgun (WGS) entry which is preliminary data.</text>
</comment>
<accession>A0ABR5APU0</accession>
<gene>
    <name evidence="1" type="ORF">SD77_2692</name>
</gene>
<name>A0ABR5APU0_BACBA</name>
<evidence type="ECO:0000313" key="1">
    <source>
        <dbReference type="EMBL" id="KIL75852.1"/>
    </source>
</evidence>
<organism evidence="1 2">
    <name type="scientific">Bacillus badius</name>
    <dbReference type="NCBI Taxonomy" id="1455"/>
    <lineage>
        <taxon>Bacteria</taxon>
        <taxon>Bacillati</taxon>
        <taxon>Bacillota</taxon>
        <taxon>Bacilli</taxon>
        <taxon>Bacillales</taxon>
        <taxon>Bacillaceae</taxon>
        <taxon>Pseudobacillus</taxon>
    </lineage>
</organism>